<evidence type="ECO:0000313" key="5">
    <source>
        <dbReference type="Proteomes" id="UP001634007"/>
    </source>
</evidence>
<evidence type="ECO:0000256" key="2">
    <source>
        <dbReference type="ARBA" id="ARBA00022941"/>
    </source>
</evidence>
<evidence type="ECO:0000256" key="3">
    <source>
        <dbReference type="SAM" id="SignalP"/>
    </source>
</evidence>
<evidence type="ECO:0000256" key="1">
    <source>
        <dbReference type="ARBA" id="ARBA00010582"/>
    </source>
</evidence>
<protein>
    <submittedName>
        <fullName evidence="4">Uncharacterized protein</fullName>
    </submittedName>
</protein>
<dbReference type="AlphaFoldDB" id="A0ABD3ITQ6"/>
<keyword evidence="5" id="KW-1185">Reference proteome</keyword>
<dbReference type="Proteomes" id="UP001634007">
    <property type="component" value="Unassembled WGS sequence"/>
</dbReference>
<keyword evidence="2" id="KW-0939">Gibberellin signaling pathway</keyword>
<comment type="caution">
    <text evidence="4">The sequence shown here is derived from an EMBL/GenBank/DDBJ whole genome shotgun (WGS) entry which is preliminary data.</text>
</comment>
<dbReference type="PANTHER" id="PTHR23201">
    <property type="entry name" value="EXTENSIN, PROLINE-RICH PROTEIN"/>
    <property type="match status" value="1"/>
</dbReference>
<reference evidence="4 5" key="1">
    <citation type="submission" date="2024-11" db="EMBL/GenBank/DDBJ databases">
        <title>Chromosome-level genome assembly of Eucalyptus globulus Labill. provides insights into its genome evolution.</title>
        <authorList>
            <person name="Li X."/>
        </authorList>
    </citation>
    <scope>NUCLEOTIDE SEQUENCE [LARGE SCALE GENOMIC DNA]</scope>
    <source>
        <strain evidence="4">CL2024</strain>
        <tissue evidence="4">Fresh tender leaves</tissue>
    </source>
</reference>
<name>A0ABD3ITQ6_EUCGL</name>
<dbReference type="PANTHER" id="PTHR23201:SF92">
    <property type="entry name" value="GIBBERELLIN-REGULATED PROTEIN 12"/>
    <property type="match status" value="1"/>
</dbReference>
<accession>A0ABD3ITQ6</accession>
<keyword evidence="3" id="KW-0732">Signal</keyword>
<dbReference type="GO" id="GO:0009740">
    <property type="term" value="P:gibberellic acid mediated signaling pathway"/>
    <property type="evidence" value="ECO:0007669"/>
    <property type="project" value="UniProtKB-KW"/>
</dbReference>
<feature type="signal peptide" evidence="3">
    <location>
        <begin position="1"/>
        <end position="27"/>
    </location>
</feature>
<organism evidence="4 5">
    <name type="scientific">Eucalyptus globulus</name>
    <name type="common">Tasmanian blue gum</name>
    <dbReference type="NCBI Taxonomy" id="34317"/>
    <lineage>
        <taxon>Eukaryota</taxon>
        <taxon>Viridiplantae</taxon>
        <taxon>Streptophyta</taxon>
        <taxon>Embryophyta</taxon>
        <taxon>Tracheophyta</taxon>
        <taxon>Spermatophyta</taxon>
        <taxon>Magnoliopsida</taxon>
        <taxon>eudicotyledons</taxon>
        <taxon>Gunneridae</taxon>
        <taxon>Pentapetalae</taxon>
        <taxon>rosids</taxon>
        <taxon>malvids</taxon>
        <taxon>Myrtales</taxon>
        <taxon>Myrtaceae</taxon>
        <taxon>Myrtoideae</taxon>
        <taxon>Eucalypteae</taxon>
        <taxon>Eucalyptus</taxon>
    </lineage>
</organism>
<feature type="chain" id="PRO_5044793247" evidence="3">
    <location>
        <begin position="28"/>
        <end position="92"/>
    </location>
</feature>
<dbReference type="EMBL" id="JBJKBG010000011">
    <property type="protein sequence ID" value="KAL3717345.1"/>
    <property type="molecule type" value="Genomic_DNA"/>
</dbReference>
<comment type="similarity">
    <text evidence="1">Belongs to the GASA family.</text>
</comment>
<proteinExistence type="inferred from homology"/>
<dbReference type="InterPro" id="IPR003854">
    <property type="entry name" value="GASA"/>
</dbReference>
<dbReference type="Pfam" id="PF02704">
    <property type="entry name" value="GASA"/>
    <property type="match status" value="1"/>
</dbReference>
<evidence type="ECO:0000313" key="4">
    <source>
        <dbReference type="EMBL" id="KAL3717345.1"/>
    </source>
</evidence>
<gene>
    <name evidence="4" type="ORF">ACJRO7_008857</name>
</gene>
<sequence length="92" mass="10496">MACFSRLQSRFLFFLIASMLFFEISKAGGEGSIRPEACDYRCLAASHQMPRLFFCSKYCAKCLCVPSGTYGHMEERPCYDNWTTKEGKPKCP</sequence>